<sequence>MTVAIDNRTVFDLEVNETKVALCEPGDAMITVRNADGDGFSRRMVLPEDQLLILSLHEVKPMWWKTLLGISRSLDVTEISRTDLASDKTGPGAG</sequence>
<proteinExistence type="predicted"/>
<dbReference type="EMBL" id="WIXI01000049">
    <property type="protein sequence ID" value="MQY48766.1"/>
    <property type="molecule type" value="Genomic_DNA"/>
</dbReference>
<dbReference type="RefSeq" id="WP_153357782.1">
    <property type="nucleotide sequence ID" value="NZ_JAYKOO010000004.1"/>
</dbReference>
<reference evidence="1 2" key="1">
    <citation type="submission" date="2019-11" db="EMBL/GenBank/DDBJ databases">
        <title>Genome analysis of Rhizobacterium cereale a novel genus and species isolated from maize roots in North Spain.</title>
        <authorList>
            <person name="Menendez E."/>
            <person name="Flores-Felix J.D."/>
            <person name="Ramirez-Bahena M.-H."/>
            <person name="Igual J.M."/>
            <person name="Garcia-Fraile P."/>
            <person name="Peix A."/>
            <person name="Velazquez E."/>
        </authorList>
    </citation>
    <scope>NUCLEOTIDE SEQUENCE [LARGE SCALE GENOMIC DNA]</scope>
    <source>
        <strain evidence="1 2">RZME27</strain>
    </source>
</reference>
<gene>
    <name evidence="1" type="ORF">GAO09_22285</name>
</gene>
<name>A0A6A8AHR3_9HYPH</name>
<dbReference type="Proteomes" id="UP000435138">
    <property type="component" value="Unassembled WGS sequence"/>
</dbReference>
<keyword evidence="2" id="KW-1185">Reference proteome</keyword>
<protein>
    <submittedName>
        <fullName evidence="1">Uncharacterized protein</fullName>
    </submittedName>
</protein>
<dbReference type="AlphaFoldDB" id="A0A6A8AHR3"/>
<evidence type="ECO:0000313" key="2">
    <source>
        <dbReference type="Proteomes" id="UP000435138"/>
    </source>
</evidence>
<comment type="caution">
    <text evidence="1">The sequence shown here is derived from an EMBL/GenBank/DDBJ whole genome shotgun (WGS) entry which is preliminary data.</text>
</comment>
<evidence type="ECO:0000313" key="1">
    <source>
        <dbReference type="EMBL" id="MQY48766.1"/>
    </source>
</evidence>
<organism evidence="1 2">
    <name type="scientific">Endobacterium cereale</name>
    <dbReference type="NCBI Taxonomy" id="2663029"/>
    <lineage>
        <taxon>Bacteria</taxon>
        <taxon>Pseudomonadati</taxon>
        <taxon>Pseudomonadota</taxon>
        <taxon>Alphaproteobacteria</taxon>
        <taxon>Hyphomicrobiales</taxon>
        <taxon>Rhizobiaceae</taxon>
        <taxon>Endobacterium</taxon>
    </lineage>
</organism>
<accession>A0A6A8AHR3</accession>